<gene>
    <name evidence="3" type="ORF">SAMN05444359_101203</name>
</gene>
<accession>A0A1H8Z7J2</accession>
<keyword evidence="1" id="KW-1133">Transmembrane helix</keyword>
<dbReference type="PANTHER" id="PTHR34220:SF7">
    <property type="entry name" value="SENSOR HISTIDINE KINASE YPDA"/>
    <property type="match status" value="1"/>
</dbReference>
<dbReference type="OrthoDB" id="9792992at2"/>
<dbReference type="FunCoup" id="A0A1H8Z7J2">
    <property type="interactions" value="35"/>
</dbReference>
<feature type="transmembrane region" description="Helical" evidence="1">
    <location>
        <begin position="119"/>
        <end position="141"/>
    </location>
</feature>
<feature type="transmembrane region" description="Helical" evidence="1">
    <location>
        <begin position="12"/>
        <end position="30"/>
    </location>
</feature>
<keyword evidence="3" id="KW-0418">Kinase</keyword>
<dbReference type="InterPro" id="IPR036890">
    <property type="entry name" value="HATPase_C_sf"/>
</dbReference>
<keyword evidence="3" id="KW-0808">Transferase</keyword>
<evidence type="ECO:0000313" key="3">
    <source>
        <dbReference type="EMBL" id="SEP60207.1"/>
    </source>
</evidence>
<keyword evidence="4" id="KW-1185">Reference proteome</keyword>
<feature type="domain" description="Signal transduction histidine kinase internal region" evidence="2">
    <location>
        <begin position="161"/>
        <end position="239"/>
    </location>
</feature>
<evidence type="ECO:0000259" key="2">
    <source>
        <dbReference type="Pfam" id="PF06580"/>
    </source>
</evidence>
<dbReference type="InterPro" id="IPR050640">
    <property type="entry name" value="Bact_2-comp_sensor_kinase"/>
</dbReference>
<dbReference type="STRING" id="478744.SAMN05444359_101203"/>
<proteinExistence type="predicted"/>
<dbReference type="InterPro" id="IPR010559">
    <property type="entry name" value="Sig_transdc_His_kin_internal"/>
</dbReference>
<organism evidence="3 4">
    <name type="scientific">Neolewinella agarilytica</name>
    <dbReference type="NCBI Taxonomy" id="478744"/>
    <lineage>
        <taxon>Bacteria</taxon>
        <taxon>Pseudomonadati</taxon>
        <taxon>Bacteroidota</taxon>
        <taxon>Saprospiria</taxon>
        <taxon>Saprospirales</taxon>
        <taxon>Lewinellaceae</taxon>
        <taxon>Neolewinella</taxon>
    </lineage>
</organism>
<name>A0A1H8Z7J2_9BACT</name>
<feature type="transmembrane region" description="Helical" evidence="1">
    <location>
        <begin position="36"/>
        <end position="56"/>
    </location>
</feature>
<dbReference type="SUPFAM" id="SSF55874">
    <property type="entry name" value="ATPase domain of HSP90 chaperone/DNA topoisomerase II/histidine kinase"/>
    <property type="match status" value="1"/>
</dbReference>
<dbReference type="AlphaFoldDB" id="A0A1H8Z7J2"/>
<dbReference type="Gene3D" id="3.30.565.10">
    <property type="entry name" value="Histidine kinase-like ATPase, C-terminal domain"/>
    <property type="match status" value="1"/>
</dbReference>
<sequence length="346" mass="39433">MDQPFPYIFRRGPWIDLIFWLVYGLFWHVIFSPNVFAASNLTITAILTSWQAVATYSHHRFLLEPRANNQLSILPYILAVVLLVCFCSTLSGTSLYAFFITVLTPGSTEEFLGEFRDYWLGSILGGMTMAVATTGAIYLFGRRLDLEKQEREREFAHTQTELAYLRGQLNPHFLFNALNSIYVLIPRDPDMAQEALGGFSDLLRYQLYRSERDLVPLTEELDQLQQFAELSRLRFEEDLNFALHLAPHSGTPTIPPMLLLPLLENAFKYCPKMGGRISGEAKVTDGKLFFSLENNVSEKVIASEASGIGLSNIRRRLEILFPGNYRLETEEQDGQYSVHLEIPTTE</sequence>
<protein>
    <submittedName>
        <fullName evidence="3">Histidine kinase</fullName>
    </submittedName>
</protein>
<evidence type="ECO:0000313" key="4">
    <source>
        <dbReference type="Proteomes" id="UP000199021"/>
    </source>
</evidence>
<dbReference type="Proteomes" id="UP000199021">
    <property type="component" value="Unassembled WGS sequence"/>
</dbReference>
<dbReference type="PANTHER" id="PTHR34220">
    <property type="entry name" value="SENSOR HISTIDINE KINASE YPDA"/>
    <property type="match status" value="1"/>
</dbReference>
<dbReference type="InParanoid" id="A0A1H8Z7J2"/>
<dbReference type="GO" id="GO:0016020">
    <property type="term" value="C:membrane"/>
    <property type="evidence" value="ECO:0007669"/>
    <property type="project" value="InterPro"/>
</dbReference>
<dbReference type="EMBL" id="FOFB01000001">
    <property type="protein sequence ID" value="SEP60207.1"/>
    <property type="molecule type" value="Genomic_DNA"/>
</dbReference>
<evidence type="ECO:0000256" key="1">
    <source>
        <dbReference type="SAM" id="Phobius"/>
    </source>
</evidence>
<reference evidence="4" key="1">
    <citation type="submission" date="2016-10" db="EMBL/GenBank/DDBJ databases">
        <authorList>
            <person name="Varghese N."/>
            <person name="Submissions S."/>
        </authorList>
    </citation>
    <scope>NUCLEOTIDE SEQUENCE [LARGE SCALE GENOMIC DNA]</scope>
    <source>
        <strain evidence="4">DSM 24740</strain>
    </source>
</reference>
<dbReference type="GO" id="GO:0000155">
    <property type="term" value="F:phosphorelay sensor kinase activity"/>
    <property type="evidence" value="ECO:0007669"/>
    <property type="project" value="InterPro"/>
</dbReference>
<dbReference type="RefSeq" id="WP_090164938.1">
    <property type="nucleotide sequence ID" value="NZ_FOFB01000001.1"/>
</dbReference>
<keyword evidence="1" id="KW-0472">Membrane</keyword>
<dbReference type="Pfam" id="PF06580">
    <property type="entry name" value="His_kinase"/>
    <property type="match status" value="1"/>
</dbReference>
<feature type="transmembrane region" description="Helical" evidence="1">
    <location>
        <begin position="76"/>
        <end position="99"/>
    </location>
</feature>
<keyword evidence="1" id="KW-0812">Transmembrane</keyword>